<dbReference type="PROSITE" id="PS51186">
    <property type="entry name" value="GNAT"/>
    <property type="match status" value="1"/>
</dbReference>
<dbReference type="AlphaFoldDB" id="A0A1D8GIV5"/>
<feature type="domain" description="N-acetyltransferase" evidence="1">
    <location>
        <begin position="11"/>
        <end position="165"/>
    </location>
</feature>
<dbReference type="RefSeq" id="WP_069978061.1">
    <property type="nucleotide sequence ID" value="NZ_CP017269.1"/>
</dbReference>
<evidence type="ECO:0000259" key="1">
    <source>
        <dbReference type="PROSITE" id="PS51186"/>
    </source>
</evidence>
<dbReference type="PANTHER" id="PTHR43415">
    <property type="entry name" value="SPERMIDINE N(1)-ACETYLTRANSFERASE"/>
    <property type="match status" value="1"/>
</dbReference>
<sequence>MRIPILESDKLLLLETAYDDLDTVLSIENSGDAKKFVYAWPKDRHLMAIKNPDEAHLLIQEKSTGETIGYALLSGLTNEDQSIEFRRITLYKRGLGYGQEALELIQKLCFDQYNCHRLWLDVFEDNQRALHLYRKMGFIQEGVLRECKKSDFGYRSMIIMSMLAQEYDKVKFNLK</sequence>
<dbReference type="GO" id="GO:0016747">
    <property type="term" value="F:acyltransferase activity, transferring groups other than amino-acyl groups"/>
    <property type="evidence" value="ECO:0007669"/>
    <property type="project" value="InterPro"/>
</dbReference>
<accession>A0A1D8GIV5</accession>
<dbReference type="InterPro" id="IPR016181">
    <property type="entry name" value="Acyl_CoA_acyltransferase"/>
</dbReference>
<dbReference type="EMBL" id="CP017269">
    <property type="protein sequence ID" value="AOT70849.1"/>
    <property type="molecule type" value="Genomic_DNA"/>
</dbReference>
<dbReference type="SUPFAM" id="SSF55729">
    <property type="entry name" value="Acyl-CoA N-acyltransferases (Nat)"/>
    <property type="match status" value="1"/>
</dbReference>
<protein>
    <recommendedName>
        <fullName evidence="1">N-acetyltransferase domain-containing protein</fullName>
    </recommendedName>
</protein>
<evidence type="ECO:0000313" key="3">
    <source>
        <dbReference type="Proteomes" id="UP000095743"/>
    </source>
</evidence>
<dbReference type="STRING" id="1424294.Gferi_15575"/>
<organism evidence="2 3">
    <name type="scientific">Geosporobacter ferrireducens</name>
    <dbReference type="NCBI Taxonomy" id="1424294"/>
    <lineage>
        <taxon>Bacteria</taxon>
        <taxon>Bacillati</taxon>
        <taxon>Bacillota</taxon>
        <taxon>Clostridia</taxon>
        <taxon>Peptostreptococcales</taxon>
        <taxon>Thermotaleaceae</taxon>
        <taxon>Geosporobacter</taxon>
    </lineage>
</organism>
<dbReference type="Proteomes" id="UP000095743">
    <property type="component" value="Chromosome"/>
</dbReference>
<proteinExistence type="predicted"/>
<name>A0A1D8GIV5_9FIRM</name>
<dbReference type="PANTHER" id="PTHR43415:SF3">
    <property type="entry name" value="GNAT-FAMILY ACETYLTRANSFERASE"/>
    <property type="match status" value="1"/>
</dbReference>
<dbReference type="KEGG" id="gfe:Gferi_15575"/>
<evidence type="ECO:0000313" key="2">
    <source>
        <dbReference type="EMBL" id="AOT70849.1"/>
    </source>
</evidence>
<gene>
    <name evidence="2" type="ORF">Gferi_15575</name>
</gene>
<keyword evidence="3" id="KW-1185">Reference proteome</keyword>
<dbReference type="Pfam" id="PF00583">
    <property type="entry name" value="Acetyltransf_1"/>
    <property type="match status" value="1"/>
</dbReference>
<dbReference type="InterPro" id="IPR000182">
    <property type="entry name" value="GNAT_dom"/>
</dbReference>
<dbReference type="Gene3D" id="3.40.630.30">
    <property type="match status" value="1"/>
</dbReference>
<reference evidence="2 3" key="1">
    <citation type="submission" date="2016-09" db="EMBL/GenBank/DDBJ databases">
        <title>Genomic analysis reveals versatility of anaerobic energy metabolism of Geosporobacter ferrireducens IRF9 of phylum Firmicutes.</title>
        <authorList>
            <person name="Kim S.-J."/>
        </authorList>
    </citation>
    <scope>NUCLEOTIDE SEQUENCE [LARGE SCALE GENOMIC DNA]</scope>
    <source>
        <strain evidence="2 3">IRF9</strain>
    </source>
</reference>